<reference evidence="2 3" key="1">
    <citation type="journal article" date="2015" name="Int. J. Syst. Evol. Microbiol.">
        <title>Streptomyces gilvifuscus sp. nov., an actinomycete that produces antibacterial compounds isolated from soil.</title>
        <authorList>
            <person name="Nguyen T.M."/>
            <person name="Kim J."/>
        </authorList>
    </citation>
    <scope>NUCLEOTIDE SEQUENCE [LARGE SCALE GENOMIC DNA]</scope>
    <source>
        <strain evidence="2 3">T113</strain>
    </source>
</reference>
<keyword evidence="3" id="KW-1185">Reference proteome</keyword>
<proteinExistence type="predicted"/>
<evidence type="ECO:0000313" key="3">
    <source>
        <dbReference type="Proteomes" id="UP001221328"/>
    </source>
</evidence>
<comment type="caution">
    <text evidence="2">The sequence shown here is derived from an EMBL/GenBank/DDBJ whole genome shotgun (WGS) entry which is preliminary data.</text>
</comment>
<sequence>MSGNHENAERPPRTALEEVLREAEDAEVSGEKRDDEGEAGDAVTPSRHAQEESEGE</sequence>
<evidence type="ECO:0000313" key="2">
    <source>
        <dbReference type="EMBL" id="MDC2954463.1"/>
    </source>
</evidence>
<dbReference type="RefSeq" id="WP_200701961.1">
    <property type="nucleotide sequence ID" value="NZ_JAQOSK010000002.1"/>
</dbReference>
<gene>
    <name evidence="2" type="ORF">PO587_08320</name>
</gene>
<name>A0ABT5FPP5_9ACTN</name>
<organism evidence="2 3">
    <name type="scientific">Streptomyces gilvifuscus</name>
    <dbReference type="NCBI Taxonomy" id="1550617"/>
    <lineage>
        <taxon>Bacteria</taxon>
        <taxon>Bacillati</taxon>
        <taxon>Actinomycetota</taxon>
        <taxon>Actinomycetes</taxon>
        <taxon>Kitasatosporales</taxon>
        <taxon>Streptomycetaceae</taxon>
        <taxon>Streptomyces</taxon>
    </lineage>
</organism>
<feature type="compositionally biased region" description="Basic and acidic residues" evidence="1">
    <location>
        <begin position="1"/>
        <end position="35"/>
    </location>
</feature>
<dbReference type="EMBL" id="JAQOSK010000002">
    <property type="protein sequence ID" value="MDC2954463.1"/>
    <property type="molecule type" value="Genomic_DNA"/>
</dbReference>
<dbReference type="Proteomes" id="UP001221328">
    <property type="component" value="Unassembled WGS sequence"/>
</dbReference>
<evidence type="ECO:0000256" key="1">
    <source>
        <dbReference type="SAM" id="MobiDB-lite"/>
    </source>
</evidence>
<protein>
    <submittedName>
        <fullName evidence="2">Uncharacterized protein</fullName>
    </submittedName>
</protein>
<feature type="region of interest" description="Disordered" evidence="1">
    <location>
        <begin position="1"/>
        <end position="56"/>
    </location>
</feature>
<accession>A0ABT5FPP5</accession>